<keyword evidence="3" id="KW-1185">Reference proteome</keyword>
<organism evidence="2 3">
    <name type="scientific">Abeliophyllum distichum</name>
    <dbReference type="NCBI Taxonomy" id="126358"/>
    <lineage>
        <taxon>Eukaryota</taxon>
        <taxon>Viridiplantae</taxon>
        <taxon>Streptophyta</taxon>
        <taxon>Embryophyta</taxon>
        <taxon>Tracheophyta</taxon>
        <taxon>Spermatophyta</taxon>
        <taxon>Magnoliopsida</taxon>
        <taxon>eudicotyledons</taxon>
        <taxon>Gunneridae</taxon>
        <taxon>Pentapetalae</taxon>
        <taxon>asterids</taxon>
        <taxon>lamiids</taxon>
        <taxon>Lamiales</taxon>
        <taxon>Oleaceae</taxon>
        <taxon>Forsythieae</taxon>
        <taxon>Abeliophyllum</taxon>
    </lineage>
</organism>
<reference evidence="3" key="1">
    <citation type="submission" date="2024-07" db="EMBL/GenBank/DDBJ databases">
        <title>Two chromosome-level genome assemblies of Korean endemic species Abeliophyllum distichum and Forsythia ovata (Oleaceae).</title>
        <authorList>
            <person name="Jang H."/>
        </authorList>
    </citation>
    <scope>NUCLEOTIDE SEQUENCE [LARGE SCALE GENOMIC DNA]</scope>
</reference>
<dbReference type="AlphaFoldDB" id="A0ABD1PSJ4"/>
<evidence type="ECO:0000313" key="2">
    <source>
        <dbReference type="EMBL" id="KAL2466891.1"/>
    </source>
</evidence>
<name>A0ABD1PSJ4_9LAMI</name>
<feature type="compositionally biased region" description="Acidic residues" evidence="1">
    <location>
        <begin position="92"/>
        <end position="105"/>
    </location>
</feature>
<gene>
    <name evidence="2" type="ORF">Adt_42742</name>
</gene>
<feature type="region of interest" description="Disordered" evidence="1">
    <location>
        <begin position="71"/>
        <end position="105"/>
    </location>
</feature>
<protein>
    <submittedName>
        <fullName evidence="2">Uncharacterized protein</fullName>
    </submittedName>
</protein>
<proteinExistence type="predicted"/>
<sequence>MKSTLVPTEAELEEVYWGKLYWQELTPCVEEENIASQDSKDMRPSTMLSHPIPFTNILFRFHSATSACNRPTCNTNNVPEAQLEVGTKEEAGLNDEIEEPENERM</sequence>
<comment type="caution">
    <text evidence="2">The sequence shown here is derived from an EMBL/GenBank/DDBJ whole genome shotgun (WGS) entry which is preliminary data.</text>
</comment>
<dbReference type="EMBL" id="JBFOLK010000013">
    <property type="protein sequence ID" value="KAL2466891.1"/>
    <property type="molecule type" value="Genomic_DNA"/>
</dbReference>
<accession>A0ABD1PSJ4</accession>
<evidence type="ECO:0000256" key="1">
    <source>
        <dbReference type="SAM" id="MobiDB-lite"/>
    </source>
</evidence>
<evidence type="ECO:0000313" key="3">
    <source>
        <dbReference type="Proteomes" id="UP001604336"/>
    </source>
</evidence>
<dbReference type="Proteomes" id="UP001604336">
    <property type="component" value="Unassembled WGS sequence"/>
</dbReference>